<evidence type="ECO:0000256" key="1">
    <source>
        <dbReference type="SAM" id="Phobius"/>
    </source>
</evidence>
<dbReference type="Proteomes" id="UP000253273">
    <property type="component" value="Chromosome"/>
</dbReference>
<dbReference type="EMBL" id="CP031150">
    <property type="protein sequence ID" value="AXG07536.1"/>
    <property type="molecule type" value="Genomic_DNA"/>
</dbReference>
<keyword evidence="1" id="KW-0472">Membrane</keyword>
<dbReference type="KEGG" id="haj:DU500_14480"/>
<dbReference type="AlphaFoldDB" id="A0A345E5R4"/>
<reference evidence="2 3" key="1">
    <citation type="submission" date="2018-07" db="EMBL/GenBank/DDBJ databases">
        <title>Genome sequences of Haloplanus sp. CBA1113.</title>
        <authorList>
            <person name="Kim Y.B."/>
            <person name="Roh S.W."/>
        </authorList>
    </citation>
    <scope>NUCLEOTIDE SEQUENCE [LARGE SCALE GENOMIC DNA]</scope>
    <source>
        <strain evidence="2 3">CBA1113</strain>
    </source>
</reference>
<keyword evidence="1" id="KW-0812">Transmembrane</keyword>
<evidence type="ECO:0008006" key="4">
    <source>
        <dbReference type="Google" id="ProtNLM"/>
    </source>
</evidence>
<feature type="transmembrane region" description="Helical" evidence="1">
    <location>
        <begin position="103"/>
        <end position="129"/>
    </location>
</feature>
<name>A0A345E5R4_9EURY</name>
<organism evidence="2 3">
    <name type="scientific">Haloplanus rubicundus</name>
    <dbReference type="NCBI Taxonomy" id="1547898"/>
    <lineage>
        <taxon>Archaea</taxon>
        <taxon>Methanobacteriati</taxon>
        <taxon>Methanobacteriota</taxon>
        <taxon>Stenosarchaea group</taxon>
        <taxon>Halobacteria</taxon>
        <taxon>Halobacteriales</taxon>
        <taxon>Haloferacaceae</taxon>
        <taxon>Haloplanus</taxon>
    </lineage>
</organism>
<feature type="transmembrane region" description="Helical" evidence="1">
    <location>
        <begin position="64"/>
        <end position="83"/>
    </location>
</feature>
<feature type="transmembrane region" description="Helical" evidence="1">
    <location>
        <begin position="36"/>
        <end position="52"/>
    </location>
</feature>
<evidence type="ECO:0000313" key="3">
    <source>
        <dbReference type="Proteomes" id="UP000253273"/>
    </source>
</evidence>
<sequence>MTRIGPIPEPWRYALLGGLLALPGTAYLYWQSGTELSVGPVLLGGVVAGYLYRGTERRRVGVRTGLIGGLPALWMLADALAVVPGVGGPAWFRVAAGGMGVLAMLLFTLLAFALAAVAGVVGAAVGDWLSEKTGRRRSSPADG</sequence>
<evidence type="ECO:0000313" key="2">
    <source>
        <dbReference type="EMBL" id="AXG07536.1"/>
    </source>
</evidence>
<gene>
    <name evidence="2" type="ORF">DU500_14480</name>
</gene>
<proteinExistence type="predicted"/>
<dbReference type="Pfam" id="PF17647">
    <property type="entry name" value="DUF5518"/>
    <property type="match status" value="1"/>
</dbReference>
<dbReference type="GeneID" id="37284615"/>
<accession>A0A345E5R4</accession>
<dbReference type="RefSeq" id="WP_114586662.1">
    <property type="nucleotide sequence ID" value="NZ_CP031150.1"/>
</dbReference>
<protein>
    <recommendedName>
        <fullName evidence="4">DUF5518 domain-containing protein</fullName>
    </recommendedName>
</protein>
<dbReference type="InterPro" id="IPR040493">
    <property type="entry name" value="DUF5518"/>
</dbReference>
<keyword evidence="1" id="KW-1133">Transmembrane helix</keyword>
<keyword evidence="3" id="KW-1185">Reference proteome</keyword>
<feature type="transmembrane region" description="Helical" evidence="1">
    <location>
        <begin position="12"/>
        <end position="30"/>
    </location>
</feature>